<evidence type="ECO:0000256" key="7">
    <source>
        <dbReference type="ARBA" id="ARBA00022777"/>
    </source>
</evidence>
<dbReference type="PRINTS" id="PR01100">
    <property type="entry name" value="SHIKIMTKNASE"/>
</dbReference>
<comment type="subcellular location">
    <subcellularLocation>
        <location evidence="11">Cytoplasm</location>
    </subcellularLocation>
</comment>
<evidence type="ECO:0000256" key="4">
    <source>
        <dbReference type="ARBA" id="ARBA00022605"/>
    </source>
</evidence>
<dbReference type="UniPathway" id="UPA00053">
    <property type="reaction ID" value="UER00088"/>
</dbReference>
<evidence type="ECO:0000313" key="12">
    <source>
        <dbReference type="EMBL" id="TDY43379.1"/>
    </source>
</evidence>
<dbReference type="EMBL" id="SORF01000011">
    <property type="protein sequence ID" value="TDY43379.1"/>
    <property type="molecule type" value="Genomic_DNA"/>
</dbReference>
<keyword evidence="8 11" id="KW-0067">ATP-binding</keyword>
<keyword evidence="13" id="KW-1185">Reference proteome</keyword>
<keyword evidence="6 11" id="KW-0547">Nucleotide-binding</keyword>
<evidence type="ECO:0000256" key="2">
    <source>
        <dbReference type="ARBA" id="ARBA00006997"/>
    </source>
</evidence>
<dbReference type="HAMAP" id="MF_00109">
    <property type="entry name" value="Shikimate_kinase"/>
    <property type="match status" value="1"/>
</dbReference>
<evidence type="ECO:0000256" key="9">
    <source>
        <dbReference type="ARBA" id="ARBA00023141"/>
    </source>
</evidence>
<dbReference type="RefSeq" id="WP_166669110.1">
    <property type="nucleotide sequence ID" value="NZ_BSUS01000001.1"/>
</dbReference>
<dbReference type="CDD" id="cd00464">
    <property type="entry name" value="SK"/>
    <property type="match status" value="1"/>
</dbReference>
<dbReference type="GO" id="GO:0005524">
    <property type="term" value="F:ATP binding"/>
    <property type="evidence" value="ECO:0007669"/>
    <property type="project" value="UniProtKB-UniRule"/>
</dbReference>
<dbReference type="PROSITE" id="PS01128">
    <property type="entry name" value="SHIKIMATE_KINASE"/>
    <property type="match status" value="1"/>
</dbReference>
<keyword evidence="11" id="KW-0479">Metal-binding</keyword>
<dbReference type="InterPro" id="IPR000623">
    <property type="entry name" value="Shikimate_kinase/TSH1"/>
</dbReference>
<comment type="cofactor">
    <cofactor evidence="11">
        <name>Mg(2+)</name>
        <dbReference type="ChEBI" id="CHEBI:18420"/>
    </cofactor>
    <text evidence="11">Binds 1 Mg(2+) ion per subunit.</text>
</comment>
<dbReference type="InterPro" id="IPR031322">
    <property type="entry name" value="Shikimate/glucono_kinase"/>
</dbReference>
<evidence type="ECO:0000256" key="6">
    <source>
        <dbReference type="ARBA" id="ARBA00022741"/>
    </source>
</evidence>
<feature type="binding site" evidence="11">
    <location>
        <begin position="11"/>
        <end position="16"/>
    </location>
    <ligand>
        <name>ATP</name>
        <dbReference type="ChEBI" id="CHEBI:30616"/>
    </ligand>
</feature>
<feature type="binding site" evidence="11">
    <location>
        <position position="57"/>
    </location>
    <ligand>
        <name>substrate</name>
    </ligand>
</feature>
<evidence type="ECO:0000256" key="8">
    <source>
        <dbReference type="ARBA" id="ARBA00022840"/>
    </source>
</evidence>
<name>A0A4R8LL41_9BACL</name>
<dbReference type="PANTHER" id="PTHR21087">
    <property type="entry name" value="SHIKIMATE KINASE"/>
    <property type="match status" value="1"/>
</dbReference>
<comment type="caution">
    <text evidence="11">Lacks conserved residue(s) required for the propagation of feature annotation.</text>
</comment>
<dbReference type="GO" id="GO:0008652">
    <property type="term" value="P:amino acid biosynthetic process"/>
    <property type="evidence" value="ECO:0007669"/>
    <property type="project" value="UniProtKB-KW"/>
</dbReference>
<sequence>MQRLALIGFMASGKSTVGELVAAKLDVPFVDLDRYIEARAGMTIPEIFATLGEQRFRVMETEALGDIGRDMKCVVLATGGGAVIHPSNRDLLKASFTTVYLRAAPETILSRLKQDAAQRPLLQTDNPAQRVRTLLKQRQTWYEDAASWIVDVDHGTVEEIAQFVIQTAIGE</sequence>
<dbReference type="GO" id="GO:0000287">
    <property type="term" value="F:magnesium ion binding"/>
    <property type="evidence" value="ECO:0007669"/>
    <property type="project" value="UniProtKB-UniRule"/>
</dbReference>
<feature type="binding site" evidence="11">
    <location>
        <position position="33"/>
    </location>
    <ligand>
        <name>substrate</name>
    </ligand>
</feature>
<evidence type="ECO:0000256" key="10">
    <source>
        <dbReference type="ARBA" id="ARBA00048567"/>
    </source>
</evidence>
<dbReference type="PANTHER" id="PTHR21087:SF16">
    <property type="entry name" value="SHIKIMATE KINASE 1, CHLOROPLASTIC"/>
    <property type="match status" value="1"/>
</dbReference>
<dbReference type="GO" id="GO:0005829">
    <property type="term" value="C:cytosol"/>
    <property type="evidence" value="ECO:0007669"/>
    <property type="project" value="TreeGrafter"/>
</dbReference>
<comment type="catalytic activity">
    <reaction evidence="10 11">
        <text>shikimate + ATP = 3-phosphoshikimate + ADP + H(+)</text>
        <dbReference type="Rhea" id="RHEA:13121"/>
        <dbReference type="ChEBI" id="CHEBI:15378"/>
        <dbReference type="ChEBI" id="CHEBI:30616"/>
        <dbReference type="ChEBI" id="CHEBI:36208"/>
        <dbReference type="ChEBI" id="CHEBI:145989"/>
        <dbReference type="ChEBI" id="CHEBI:456216"/>
        <dbReference type="EC" id="2.7.1.71"/>
    </reaction>
</comment>
<feature type="binding site" evidence="11">
    <location>
        <position position="138"/>
    </location>
    <ligand>
        <name>substrate</name>
    </ligand>
</feature>
<gene>
    <name evidence="11" type="primary">aroK</name>
    <name evidence="12" type="ORF">C7445_11126</name>
</gene>
<comment type="pathway">
    <text evidence="1 11">Metabolic intermediate biosynthesis; chorismate biosynthesis; chorismate from D-erythrose 4-phosphate and phosphoenolpyruvate: step 5/7.</text>
</comment>
<dbReference type="Gene3D" id="3.40.50.300">
    <property type="entry name" value="P-loop containing nucleotide triphosphate hydrolases"/>
    <property type="match status" value="1"/>
</dbReference>
<dbReference type="GO" id="GO:0009423">
    <property type="term" value="P:chorismate biosynthetic process"/>
    <property type="evidence" value="ECO:0007669"/>
    <property type="project" value="UniProtKB-UniRule"/>
</dbReference>
<accession>A0A4R8LL41</accession>
<dbReference type="GO" id="GO:0004765">
    <property type="term" value="F:shikimate kinase activity"/>
    <property type="evidence" value="ECO:0007669"/>
    <property type="project" value="UniProtKB-UniRule"/>
</dbReference>
<evidence type="ECO:0000256" key="1">
    <source>
        <dbReference type="ARBA" id="ARBA00004842"/>
    </source>
</evidence>
<feature type="binding site" evidence="11">
    <location>
        <position position="80"/>
    </location>
    <ligand>
        <name>substrate</name>
    </ligand>
</feature>
<dbReference type="Pfam" id="PF01202">
    <property type="entry name" value="SKI"/>
    <property type="match status" value="1"/>
</dbReference>
<evidence type="ECO:0000256" key="3">
    <source>
        <dbReference type="ARBA" id="ARBA00012154"/>
    </source>
</evidence>
<keyword evidence="11" id="KW-0963">Cytoplasm</keyword>
<keyword evidence="9 11" id="KW-0057">Aromatic amino acid biosynthesis</keyword>
<comment type="similarity">
    <text evidence="2 11">Belongs to the shikimate kinase family.</text>
</comment>
<reference evidence="12 13" key="1">
    <citation type="submission" date="2019-03" db="EMBL/GenBank/DDBJ databases">
        <title>Genomic Encyclopedia of Type Strains, Phase IV (KMG-IV): sequencing the most valuable type-strain genomes for metagenomic binning, comparative biology and taxonomic classification.</title>
        <authorList>
            <person name="Goeker M."/>
        </authorList>
    </citation>
    <scope>NUCLEOTIDE SEQUENCE [LARGE SCALE GENOMIC DNA]</scope>
    <source>
        <strain evidence="12 13">DSM 17974</strain>
    </source>
</reference>
<comment type="function">
    <text evidence="11">Catalyzes the specific phosphorylation of the 3-hydroxyl group of shikimic acid using ATP as a cosubstrate.</text>
</comment>
<evidence type="ECO:0000256" key="5">
    <source>
        <dbReference type="ARBA" id="ARBA00022679"/>
    </source>
</evidence>
<dbReference type="Proteomes" id="UP000294581">
    <property type="component" value="Unassembled WGS sequence"/>
</dbReference>
<proteinExistence type="inferred from homology"/>
<protein>
    <recommendedName>
        <fullName evidence="3 11">Shikimate kinase</fullName>
        <shortName evidence="11">SK</shortName>
        <ecNumber evidence="3 11">2.7.1.71</ecNumber>
    </recommendedName>
</protein>
<dbReference type="EC" id="2.7.1.71" evidence="3 11"/>
<keyword evidence="7 11" id="KW-0418">Kinase</keyword>
<keyword evidence="11" id="KW-0460">Magnesium</keyword>
<dbReference type="AlphaFoldDB" id="A0A4R8LL41"/>
<comment type="caution">
    <text evidence="12">The sequence shown here is derived from an EMBL/GenBank/DDBJ whole genome shotgun (WGS) entry which is preliminary data.</text>
</comment>
<feature type="binding site" evidence="11">
    <location>
        <position position="119"/>
    </location>
    <ligand>
        <name>ATP</name>
        <dbReference type="ChEBI" id="CHEBI:30616"/>
    </ligand>
</feature>
<dbReference type="InterPro" id="IPR027417">
    <property type="entry name" value="P-loop_NTPase"/>
</dbReference>
<feature type="binding site" evidence="11">
    <location>
        <position position="15"/>
    </location>
    <ligand>
        <name>Mg(2+)</name>
        <dbReference type="ChEBI" id="CHEBI:18420"/>
    </ligand>
</feature>
<dbReference type="GO" id="GO:0009073">
    <property type="term" value="P:aromatic amino acid family biosynthetic process"/>
    <property type="evidence" value="ECO:0007669"/>
    <property type="project" value="UniProtKB-KW"/>
</dbReference>
<keyword evidence="4 11" id="KW-0028">Amino-acid biosynthesis</keyword>
<dbReference type="SUPFAM" id="SSF52540">
    <property type="entry name" value="P-loop containing nucleoside triphosphate hydrolases"/>
    <property type="match status" value="1"/>
</dbReference>
<keyword evidence="5 11" id="KW-0808">Transferase</keyword>
<evidence type="ECO:0000256" key="11">
    <source>
        <dbReference type="HAMAP-Rule" id="MF_00109"/>
    </source>
</evidence>
<dbReference type="InterPro" id="IPR023000">
    <property type="entry name" value="Shikimate_kinase_CS"/>
</dbReference>
<organism evidence="12 13">
    <name type="scientific">Alicyclobacillus sacchari</name>
    <dbReference type="NCBI Taxonomy" id="392010"/>
    <lineage>
        <taxon>Bacteria</taxon>
        <taxon>Bacillati</taxon>
        <taxon>Bacillota</taxon>
        <taxon>Bacilli</taxon>
        <taxon>Bacillales</taxon>
        <taxon>Alicyclobacillaceae</taxon>
        <taxon>Alicyclobacillus</taxon>
    </lineage>
</organism>
<evidence type="ECO:0000313" key="13">
    <source>
        <dbReference type="Proteomes" id="UP000294581"/>
    </source>
</evidence>
<comment type="subunit">
    <text evidence="11">Monomer.</text>
</comment>